<dbReference type="Proteomes" id="UP001617427">
    <property type="component" value="Unassembled WGS sequence"/>
</dbReference>
<organism evidence="3 4">
    <name type="scientific">Herbaspirillum chlorophenolicum</name>
    <dbReference type="NCBI Taxonomy" id="211589"/>
    <lineage>
        <taxon>Bacteria</taxon>
        <taxon>Pseudomonadati</taxon>
        <taxon>Pseudomonadota</taxon>
        <taxon>Betaproteobacteria</taxon>
        <taxon>Burkholderiales</taxon>
        <taxon>Oxalobacteraceae</taxon>
        <taxon>Herbaspirillum</taxon>
    </lineage>
</organism>
<dbReference type="InterPro" id="IPR012373">
    <property type="entry name" value="Ferrdict_sens_TM"/>
</dbReference>
<dbReference type="InterPro" id="IPR006860">
    <property type="entry name" value="FecR"/>
</dbReference>
<accession>A0ABW8F5G3</accession>
<dbReference type="EMBL" id="JBIUZV010000022">
    <property type="protein sequence ID" value="MFJ3048526.1"/>
    <property type="molecule type" value="Genomic_DNA"/>
</dbReference>
<feature type="domain" description="FecR protein" evidence="1">
    <location>
        <begin position="131"/>
        <end position="221"/>
    </location>
</feature>
<comment type="caution">
    <text evidence="3">The sequence shown here is derived from an EMBL/GenBank/DDBJ whole genome shotgun (WGS) entry which is preliminary data.</text>
</comment>
<sequence length="333" mass="35381">MSNKNHISPGTGPTLETERELLLEQAQNWLVRLTSGSATTDDAREYKRWCAQSAAHADAMSEVSRVWEVARQAGKSFGAVRQPAARIAPLGIARPGRRAFMGGALAAGAAAWLLVRPPGNMWPSLSDIAADYHTGTGEQHEFILNEQIQVALNTQTAANILPVDGRSALEVKSGEAQVDVPEKASFVVHAGGGQVAAQSAARFNVRVDGRQVCVTCLSGKVDVSYGARVLVATAAQQITYGQGAAVSTAAADISKLNAWRKGMLVFDNTSLASVVDEINRYRPGKIILTNDDLGRRRVQAQVRLDQLADVVGLIQASYGAKVTMLPAGIVVLS</sequence>
<name>A0ABW8F5G3_9BURK</name>
<dbReference type="PANTHER" id="PTHR30273:SF2">
    <property type="entry name" value="PROTEIN FECR"/>
    <property type="match status" value="1"/>
</dbReference>
<keyword evidence="4" id="KW-1185">Reference proteome</keyword>
<evidence type="ECO:0000259" key="2">
    <source>
        <dbReference type="Pfam" id="PF16220"/>
    </source>
</evidence>
<reference evidence="3 4" key="1">
    <citation type="submission" date="2024-10" db="EMBL/GenBank/DDBJ databases">
        <title>The Natural Products Discovery Center: Release of the First 8490 Sequenced Strains for Exploring Actinobacteria Biosynthetic Diversity.</title>
        <authorList>
            <person name="Kalkreuter E."/>
            <person name="Kautsar S.A."/>
            <person name="Yang D."/>
            <person name="Bader C.D."/>
            <person name="Teijaro C.N."/>
            <person name="Fluegel L."/>
            <person name="Davis C.M."/>
            <person name="Simpson J.R."/>
            <person name="Lauterbach L."/>
            <person name="Steele A.D."/>
            <person name="Gui C."/>
            <person name="Meng S."/>
            <person name="Li G."/>
            <person name="Viehrig K."/>
            <person name="Ye F."/>
            <person name="Su P."/>
            <person name="Kiefer A.F."/>
            <person name="Nichols A."/>
            <person name="Cepeda A.J."/>
            <person name="Yan W."/>
            <person name="Fan B."/>
            <person name="Jiang Y."/>
            <person name="Adhikari A."/>
            <person name="Zheng C.-J."/>
            <person name="Schuster L."/>
            <person name="Cowan T.M."/>
            <person name="Smanski M.J."/>
            <person name="Chevrette M.G."/>
            <person name="De Carvalho L.P.S."/>
            <person name="Shen B."/>
        </authorList>
    </citation>
    <scope>NUCLEOTIDE SEQUENCE [LARGE SCALE GENOMIC DNA]</scope>
    <source>
        <strain evidence="3 4">NPDC087045</strain>
    </source>
</reference>
<protein>
    <submittedName>
        <fullName evidence="3">FecR family protein</fullName>
    </submittedName>
</protein>
<dbReference type="Gene3D" id="3.55.50.30">
    <property type="match status" value="1"/>
</dbReference>
<dbReference type="Pfam" id="PF16220">
    <property type="entry name" value="DUF4880"/>
    <property type="match status" value="1"/>
</dbReference>
<gene>
    <name evidence="3" type="ORF">ACIPEN_22050</name>
</gene>
<proteinExistence type="predicted"/>
<dbReference type="Gene3D" id="2.60.120.1440">
    <property type="match status" value="1"/>
</dbReference>
<evidence type="ECO:0000313" key="3">
    <source>
        <dbReference type="EMBL" id="MFJ3048526.1"/>
    </source>
</evidence>
<dbReference type="RefSeq" id="WP_402703606.1">
    <property type="nucleotide sequence ID" value="NZ_JBIUZV010000022.1"/>
</dbReference>
<evidence type="ECO:0000259" key="1">
    <source>
        <dbReference type="Pfam" id="PF04773"/>
    </source>
</evidence>
<dbReference type="Pfam" id="PF04773">
    <property type="entry name" value="FecR"/>
    <property type="match status" value="1"/>
</dbReference>
<feature type="domain" description="FecR N-terminal" evidence="2">
    <location>
        <begin position="24"/>
        <end position="65"/>
    </location>
</feature>
<dbReference type="PIRSF" id="PIRSF018266">
    <property type="entry name" value="FecR"/>
    <property type="match status" value="1"/>
</dbReference>
<dbReference type="InterPro" id="IPR032623">
    <property type="entry name" value="FecR_N"/>
</dbReference>
<dbReference type="PANTHER" id="PTHR30273">
    <property type="entry name" value="PERIPLASMIC SIGNAL SENSOR AND SIGMA FACTOR ACTIVATOR FECR-RELATED"/>
    <property type="match status" value="1"/>
</dbReference>
<evidence type="ECO:0000313" key="4">
    <source>
        <dbReference type="Proteomes" id="UP001617427"/>
    </source>
</evidence>